<feature type="transmembrane region" description="Helical" evidence="1">
    <location>
        <begin position="200"/>
        <end position="221"/>
    </location>
</feature>
<feature type="transmembrane region" description="Helical" evidence="1">
    <location>
        <begin position="73"/>
        <end position="94"/>
    </location>
</feature>
<feature type="transmembrane region" description="Helical" evidence="1">
    <location>
        <begin position="132"/>
        <end position="154"/>
    </location>
</feature>
<evidence type="ECO:0000313" key="2">
    <source>
        <dbReference type="EMBL" id="MBU3806215.1"/>
    </source>
</evidence>
<name>A0A948WRH1_9FIRM</name>
<evidence type="ECO:0000256" key="1">
    <source>
        <dbReference type="SAM" id="Phobius"/>
    </source>
</evidence>
<keyword evidence="1" id="KW-0472">Membrane</keyword>
<sequence>MRKIVTGVWMLVCIAMGVGRWLDLVNYTDTQTGFLTGSHLLRYLILLVAVLGIMATSFYMPQKSRNLMGQCAPQGWLAALTGVVFAALGGLVLVQPENQVWDFVLAALWLACGVWMLLLARSRFTQEFEAPTTSSSMGIVGTLGFYIFTIQQFAVQPTGIARISPTICGLTTLVCLVFCTGQVRVAYVPGGKTARCLWRYGLMAFLFATCLNLPDAVFWYWMNEIQLIELLQSVALAVVGLMGLVYAFTLTEPSKAIPDQL</sequence>
<proteinExistence type="predicted"/>
<feature type="transmembrane region" description="Helical" evidence="1">
    <location>
        <begin position="227"/>
        <end position="248"/>
    </location>
</feature>
<keyword evidence="1" id="KW-1133">Transmembrane helix</keyword>
<dbReference type="AlphaFoldDB" id="A0A948WRH1"/>
<reference evidence="2" key="1">
    <citation type="journal article" date="2021" name="PeerJ">
        <title>Extensive microbial diversity within the chicken gut microbiome revealed by metagenomics and culture.</title>
        <authorList>
            <person name="Gilroy R."/>
            <person name="Ravi A."/>
            <person name="Getino M."/>
            <person name="Pursley I."/>
            <person name="Horton D.L."/>
            <person name="Alikhan N.F."/>
            <person name="Baker D."/>
            <person name="Gharbi K."/>
            <person name="Hall N."/>
            <person name="Watson M."/>
            <person name="Adriaenssens E.M."/>
            <person name="Foster-Nyarko E."/>
            <person name="Jarju S."/>
            <person name="Secka A."/>
            <person name="Antonio M."/>
            <person name="Oren A."/>
            <person name="Chaudhuri R.R."/>
            <person name="La Ragione R."/>
            <person name="Hildebrand F."/>
            <person name="Pallen M.J."/>
        </authorList>
    </citation>
    <scope>NUCLEOTIDE SEQUENCE</scope>
    <source>
        <strain evidence="2">B5_2728</strain>
    </source>
</reference>
<dbReference type="EMBL" id="JAHLFP010000036">
    <property type="protein sequence ID" value="MBU3806215.1"/>
    <property type="molecule type" value="Genomic_DNA"/>
</dbReference>
<keyword evidence="1" id="KW-0812">Transmembrane</keyword>
<feature type="transmembrane region" description="Helical" evidence="1">
    <location>
        <begin position="160"/>
        <end position="179"/>
    </location>
</feature>
<comment type="caution">
    <text evidence="2">The sequence shown here is derived from an EMBL/GenBank/DDBJ whole genome shotgun (WGS) entry which is preliminary data.</text>
</comment>
<protein>
    <submittedName>
        <fullName evidence="2">Uncharacterized protein</fullName>
    </submittedName>
</protein>
<accession>A0A948WRH1</accession>
<dbReference type="Proteomes" id="UP000713596">
    <property type="component" value="Unassembled WGS sequence"/>
</dbReference>
<feature type="transmembrane region" description="Helical" evidence="1">
    <location>
        <begin position="43"/>
        <end position="61"/>
    </location>
</feature>
<organism evidence="2 3">
    <name type="scientific">Candidatus Allofournierella pullistercoris</name>
    <dbReference type="NCBI Taxonomy" id="2838597"/>
    <lineage>
        <taxon>Bacteria</taxon>
        <taxon>Bacillati</taxon>
        <taxon>Bacillota</taxon>
        <taxon>Clostridia</taxon>
        <taxon>Eubacteriales</taxon>
        <taxon>Oscillospiraceae</taxon>
        <taxon>Allofournierella</taxon>
    </lineage>
</organism>
<evidence type="ECO:0000313" key="3">
    <source>
        <dbReference type="Proteomes" id="UP000713596"/>
    </source>
</evidence>
<feature type="transmembrane region" description="Helical" evidence="1">
    <location>
        <begin position="100"/>
        <end position="120"/>
    </location>
</feature>
<gene>
    <name evidence="2" type="ORF">H9882_04910</name>
</gene>
<reference evidence="2" key="2">
    <citation type="submission" date="2021-04" db="EMBL/GenBank/DDBJ databases">
        <authorList>
            <person name="Gilroy R."/>
        </authorList>
    </citation>
    <scope>NUCLEOTIDE SEQUENCE</scope>
    <source>
        <strain evidence="2">B5_2728</strain>
    </source>
</reference>